<dbReference type="Proteomes" id="UP000254649">
    <property type="component" value="Unassembled WGS sequence"/>
</dbReference>
<dbReference type="EMBL" id="UFRQ01000003">
    <property type="protein sequence ID" value="SUT94759.1"/>
    <property type="molecule type" value="Genomic_DNA"/>
</dbReference>
<dbReference type="InterPro" id="IPR037226">
    <property type="entry name" value="CAC2185-like_sf"/>
</dbReference>
<proteinExistence type="predicted"/>
<dbReference type="AlphaFoldDB" id="A0A380U2W5"/>
<evidence type="ECO:0000313" key="1">
    <source>
        <dbReference type="EMBL" id="SUT94759.1"/>
    </source>
</evidence>
<evidence type="ECO:0000313" key="2">
    <source>
        <dbReference type="Proteomes" id="UP000254649"/>
    </source>
</evidence>
<dbReference type="Pfam" id="PF08942">
    <property type="entry name" value="DUF1919"/>
    <property type="match status" value="1"/>
</dbReference>
<reference evidence="1 2" key="1">
    <citation type="submission" date="2018-06" db="EMBL/GenBank/DDBJ databases">
        <authorList>
            <consortium name="Pathogen Informatics"/>
            <person name="Doyle S."/>
        </authorList>
    </citation>
    <scope>NUCLEOTIDE SEQUENCE [LARGE SCALE GENOMIC DNA]</scope>
    <source>
        <strain evidence="1 2">NCTC10801</strain>
    </source>
</reference>
<dbReference type="OrthoDB" id="6636518at2"/>
<accession>A0A380U2W5</accession>
<dbReference type="InterPro" id="IPR015037">
    <property type="entry name" value="DUF1919"/>
</dbReference>
<dbReference type="SUPFAM" id="SSF142795">
    <property type="entry name" value="CAC2185-like"/>
    <property type="match status" value="1"/>
</dbReference>
<keyword evidence="2" id="KW-1185">Reference proteome</keyword>
<sequence>MFSVINKMLNKFFRKKINRNLRERLKNHTMSVISSNCNGALILHDLGEQFRSPFVNLYLNPKDFIKYLQYPNYYHAQPLQFEKTGHNYPVAKLGDVCLYFVHYHSEQEAQEKWQQRLARIDWDNVFIMMTARDGFTDEDLYAFDALPYEHKVVFVQKPYPDVKSAFYISGFEQDVQVGDLYEYSGWFGEKYYDQFDYVSWFNQKY</sequence>
<organism evidence="1 2">
    <name type="scientific">[Actinobacillus] rossii</name>
    <dbReference type="NCBI Taxonomy" id="123820"/>
    <lineage>
        <taxon>Bacteria</taxon>
        <taxon>Pseudomonadati</taxon>
        <taxon>Pseudomonadota</taxon>
        <taxon>Gammaproteobacteria</taxon>
        <taxon>Pasteurellales</taxon>
        <taxon>Pasteurellaceae</taxon>
    </lineage>
</organism>
<gene>
    <name evidence="1" type="ORF">NCTC10801_02295</name>
</gene>
<name>A0A380U2W5_9PAST</name>
<protein>
    <submittedName>
        <fullName evidence="1">Exopolysaccharide biosynthesis protein</fullName>
    </submittedName>
</protein>